<evidence type="ECO:0000256" key="3">
    <source>
        <dbReference type="ARBA" id="ARBA00012614"/>
    </source>
</evidence>
<feature type="repeat" description="WD" evidence="8">
    <location>
        <begin position="634"/>
        <end position="667"/>
    </location>
</feature>
<dbReference type="EC" id="2.4.1.141" evidence="3"/>
<keyword evidence="8" id="KW-0853">WD repeat</keyword>
<evidence type="ECO:0000256" key="1">
    <source>
        <dbReference type="ARBA" id="ARBA00004240"/>
    </source>
</evidence>
<dbReference type="VEuPathDB" id="ToxoDB:EMWEY_00021200"/>
<evidence type="ECO:0000256" key="8">
    <source>
        <dbReference type="PROSITE-ProRule" id="PRU00221"/>
    </source>
</evidence>
<dbReference type="RefSeq" id="XP_013335945.1">
    <property type="nucleotide sequence ID" value="XM_013480491.1"/>
</dbReference>
<feature type="region of interest" description="Disordered" evidence="9">
    <location>
        <begin position="206"/>
        <end position="237"/>
    </location>
</feature>
<dbReference type="SUPFAM" id="SSF50978">
    <property type="entry name" value="WD40 repeat-like"/>
    <property type="match status" value="1"/>
</dbReference>
<evidence type="ECO:0000313" key="11">
    <source>
        <dbReference type="EMBL" id="CDJ59297.1"/>
    </source>
</evidence>
<dbReference type="GO" id="GO:0005783">
    <property type="term" value="C:endoplasmic reticulum"/>
    <property type="evidence" value="ECO:0007669"/>
    <property type="project" value="UniProtKB-SubCell"/>
</dbReference>
<proteinExistence type="inferred from homology"/>
<evidence type="ECO:0000256" key="2">
    <source>
        <dbReference type="ARBA" id="ARBA00006962"/>
    </source>
</evidence>
<dbReference type="EMBL" id="HG720271">
    <property type="protein sequence ID" value="CDJ59297.1"/>
    <property type="molecule type" value="Genomic_DNA"/>
</dbReference>
<reference evidence="11" key="1">
    <citation type="submission" date="2013-10" db="EMBL/GenBank/DDBJ databases">
        <title>Genomic analysis of the causative agents of coccidiosis in chickens.</title>
        <authorList>
            <person name="Reid A.J."/>
            <person name="Blake D."/>
            <person name="Billington K."/>
            <person name="Browne H."/>
            <person name="Dunn M."/>
            <person name="Hung S."/>
            <person name="Kawahara F."/>
            <person name="Miranda-Saavedra D."/>
            <person name="Mourier T."/>
            <person name="Nagra H."/>
            <person name="Otto T.D."/>
            <person name="Rawlings N."/>
            <person name="Sanchez A."/>
            <person name="Sanders M."/>
            <person name="Subramaniam C."/>
            <person name="Tay Y."/>
            <person name="Dear P."/>
            <person name="Doerig C."/>
            <person name="Gruber A."/>
            <person name="Parkinson J."/>
            <person name="Shirley M."/>
            <person name="Wan K.L."/>
            <person name="Berriman M."/>
            <person name="Tomley F."/>
            <person name="Pain A."/>
        </authorList>
    </citation>
    <scope>NUCLEOTIDE SEQUENCE [LARGE SCALE GENOMIC DNA]</scope>
    <source>
        <strain evidence="11">Weybridge</strain>
    </source>
</reference>
<dbReference type="SUPFAM" id="SSF53756">
    <property type="entry name" value="UDP-Glycosyltransferase/glycogen phosphorylase"/>
    <property type="match status" value="1"/>
</dbReference>
<comment type="similarity">
    <text evidence="2">Belongs to the glycosyltransferase 28 family.</text>
</comment>
<dbReference type="InterPro" id="IPR007235">
    <property type="entry name" value="Glyco_trans_28_C"/>
</dbReference>
<dbReference type="PROSITE" id="PS50082">
    <property type="entry name" value="WD_REPEATS_2"/>
    <property type="match status" value="1"/>
</dbReference>
<comment type="subcellular location">
    <subcellularLocation>
        <location evidence="1">Endoplasmic reticulum</location>
    </subcellularLocation>
</comment>
<dbReference type="Gene3D" id="3.40.50.2000">
    <property type="entry name" value="Glycogen Phosphorylase B"/>
    <property type="match status" value="1"/>
</dbReference>
<feature type="compositionally biased region" description="Basic and acidic residues" evidence="9">
    <location>
        <begin position="544"/>
        <end position="553"/>
    </location>
</feature>
<keyword evidence="7" id="KW-0256">Endoplasmic reticulum</keyword>
<evidence type="ECO:0000256" key="6">
    <source>
        <dbReference type="ARBA" id="ARBA00022679"/>
    </source>
</evidence>
<dbReference type="InterPro" id="IPR036322">
    <property type="entry name" value="WD40_repeat_dom_sf"/>
</dbReference>
<dbReference type="GeneID" id="25336106"/>
<sequence>MTEVKGVSASRGGATTALVQRSHPPRVSLEESLSKESAKKKTACPRGEEWPRVLVTVGSTSFDGLVAATESAAFLDALRCIGRVALTVQVGRGKKLPFGISSECAELNADGVYANLDGFASVRVVRFLPSLSRLLPDFDLIISHCGAATLLEALRASRRVVACVNPSLLHNHQLELAVQLAKEQHCVALDCLVDLPRKTLEAWRRPLLGAPQTPPPSAAAGARTTGDRDILKKPLLPLPPPNRGRFVAMIEEEVTEDMDLKARRALSVVSPSHKSCLPLASLANPSSAAASASSTGSGTSSLLHIEPVANSSSSSSSRVLLQQRDSLISVFDLQAEKFTGSFRTGAFSFCKCAAPRRCSSSVGSSSSSSFSLECLAAPVGELESAGLFDLRALGPCKDTKGIVLPAVEFRLKRNSATEALFRCLLQEQQQQQLQQQHQQQLQLPSDLSSCGTLQCVGFVSSSPLLLTAYELPVVALWDMRSSRVPLSLMLLPPSDSPPAHLTVAGSRVWVACIEGPLSLQRVARSRRRKTDASAAVAMATVAGRRKEREKEAGESNANSICSDGSVSLVPLAQVRSFGTTSSSKGNASLDAFEGRHPHVASLAVRADGLVGACGMSYGAVELFEGKGLRTLGALKAHNSPVAAVTWCVSTGYLGSADKEGVVYLWSVYTDTYQSPSCSESSSL</sequence>
<dbReference type="Proteomes" id="UP000030763">
    <property type="component" value="Unassembled WGS sequence"/>
</dbReference>
<dbReference type="InterPro" id="IPR039042">
    <property type="entry name" value="Alg13-like"/>
</dbReference>
<evidence type="ECO:0000256" key="5">
    <source>
        <dbReference type="ARBA" id="ARBA00022676"/>
    </source>
</evidence>
<dbReference type="GO" id="GO:0004577">
    <property type="term" value="F:N-acetylglucosaminyldiphosphodolichol N-acetylglucosaminyltransferase activity"/>
    <property type="evidence" value="ECO:0007669"/>
    <property type="project" value="UniProtKB-EC"/>
</dbReference>
<dbReference type="GO" id="GO:0006488">
    <property type="term" value="P:dolichol-linked oligosaccharide biosynthetic process"/>
    <property type="evidence" value="ECO:0007669"/>
    <property type="project" value="InterPro"/>
</dbReference>
<evidence type="ECO:0000256" key="4">
    <source>
        <dbReference type="ARBA" id="ARBA00017468"/>
    </source>
</evidence>
<dbReference type="AlphaFoldDB" id="U6M4Y5"/>
<organism evidence="11 12">
    <name type="scientific">Eimeria maxima</name>
    <name type="common">Coccidian parasite</name>
    <dbReference type="NCBI Taxonomy" id="5804"/>
    <lineage>
        <taxon>Eukaryota</taxon>
        <taxon>Sar</taxon>
        <taxon>Alveolata</taxon>
        <taxon>Apicomplexa</taxon>
        <taxon>Conoidasida</taxon>
        <taxon>Coccidia</taxon>
        <taxon>Eucoccidiorida</taxon>
        <taxon>Eimeriorina</taxon>
        <taxon>Eimeriidae</taxon>
        <taxon>Eimeria</taxon>
    </lineage>
</organism>
<feature type="region of interest" description="Disordered" evidence="9">
    <location>
        <begin position="1"/>
        <end position="41"/>
    </location>
</feature>
<feature type="compositionally biased region" description="Basic and acidic residues" evidence="9">
    <location>
        <begin position="28"/>
        <end position="39"/>
    </location>
</feature>
<dbReference type="Pfam" id="PF04101">
    <property type="entry name" value="Glyco_tran_28_C"/>
    <property type="match status" value="1"/>
</dbReference>
<gene>
    <name evidence="11" type="ORF">EMWEY_00021200</name>
</gene>
<keyword evidence="12" id="KW-1185">Reference proteome</keyword>
<dbReference type="PANTHER" id="PTHR12867">
    <property type="entry name" value="GLYCOSYL TRANSFERASE-RELATED"/>
    <property type="match status" value="1"/>
</dbReference>
<feature type="domain" description="Glycosyl transferase family 28 C-terminal" evidence="10">
    <location>
        <begin position="53"/>
        <end position="188"/>
    </location>
</feature>
<reference evidence="11" key="2">
    <citation type="submission" date="2013-10" db="EMBL/GenBank/DDBJ databases">
        <authorList>
            <person name="Aslett M."/>
        </authorList>
    </citation>
    <scope>NUCLEOTIDE SEQUENCE [LARGE SCALE GENOMIC DNA]</scope>
    <source>
        <strain evidence="11">Weybridge</strain>
    </source>
</reference>
<dbReference type="InterPro" id="IPR001680">
    <property type="entry name" value="WD40_rpt"/>
</dbReference>
<protein>
    <recommendedName>
        <fullName evidence="4">UDP-N-acetylglucosamine transferase subunit ALG13</fullName>
        <ecNumber evidence="3">2.4.1.141</ecNumber>
    </recommendedName>
</protein>
<dbReference type="OrthoDB" id="20273at2759"/>
<dbReference type="PANTHER" id="PTHR12867:SF6">
    <property type="entry name" value="N-ACETYLGLUCOSAMINYLDIPHOSPHODOLICHOL N-ACETYLGLUCOSAMINYLTRANSFERASE"/>
    <property type="match status" value="1"/>
</dbReference>
<evidence type="ECO:0000256" key="7">
    <source>
        <dbReference type="ARBA" id="ARBA00022824"/>
    </source>
</evidence>
<evidence type="ECO:0000259" key="10">
    <source>
        <dbReference type="Pfam" id="PF04101"/>
    </source>
</evidence>
<evidence type="ECO:0000256" key="9">
    <source>
        <dbReference type="SAM" id="MobiDB-lite"/>
    </source>
</evidence>
<dbReference type="Gene3D" id="2.130.10.10">
    <property type="entry name" value="YVTN repeat-like/Quinoprotein amine dehydrogenase"/>
    <property type="match status" value="1"/>
</dbReference>
<keyword evidence="6 11" id="KW-0808">Transferase</keyword>
<dbReference type="InterPro" id="IPR015943">
    <property type="entry name" value="WD40/YVTN_repeat-like_dom_sf"/>
</dbReference>
<accession>U6M4Y5</accession>
<evidence type="ECO:0000313" key="12">
    <source>
        <dbReference type="Proteomes" id="UP000030763"/>
    </source>
</evidence>
<name>U6M4Y5_EIMMA</name>
<feature type="region of interest" description="Disordered" evidence="9">
    <location>
        <begin position="539"/>
        <end position="558"/>
    </location>
</feature>
<keyword evidence="5" id="KW-0328">Glycosyltransferase</keyword>